<keyword evidence="8" id="KW-1185">Reference proteome</keyword>
<dbReference type="PROSITE" id="PS51710">
    <property type="entry name" value="G_OBG"/>
    <property type="match status" value="1"/>
</dbReference>
<dbReference type="InterPro" id="IPR013029">
    <property type="entry name" value="YchF_C"/>
</dbReference>
<dbReference type="InterPro" id="IPR012675">
    <property type="entry name" value="Beta-grasp_dom_sf"/>
</dbReference>
<evidence type="ECO:0000256" key="3">
    <source>
        <dbReference type="ARBA" id="ARBA00059898"/>
    </source>
</evidence>
<name>A0A7H9AWY6_ZYGMR</name>
<dbReference type="PRINTS" id="PR00326">
    <property type="entry name" value="GTP1OBG"/>
</dbReference>
<dbReference type="GO" id="GO:0005524">
    <property type="term" value="F:ATP binding"/>
    <property type="evidence" value="ECO:0007669"/>
    <property type="project" value="UniProtKB-KW"/>
</dbReference>
<gene>
    <name evidence="7" type="ORF">HG535_0A08310</name>
</gene>
<evidence type="ECO:0000259" key="5">
    <source>
        <dbReference type="PROSITE" id="PS51710"/>
    </source>
</evidence>
<dbReference type="FunFam" id="3.10.20.30:FF:000001">
    <property type="entry name" value="Ribosome-binding ATPase YchF"/>
    <property type="match status" value="1"/>
</dbReference>
<dbReference type="GO" id="GO:0005525">
    <property type="term" value="F:GTP binding"/>
    <property type="evidence" value="ECO:0007669"/>
    <property type="project" value="InterPro"/>
</dbReference>
<dbReference type="InterPro" id="IPR041706">
    <property type="entry name" value="YchF_N"/>
</dbReference>
<dbReference type="Pfam" id="PF01926">
    <property type="entry name" value="MMR_HSR1"/>
    <property type="match status" value="1"/>
</dbReference>
<dbReference type="EMBL" id="CP058604">
    <property type="protein sequence ID" value="QLG70885.1"/>
    <property type="molecule type" value="Genomic_DNA"/>
</dbReference>
<evidence type="ECO:0000313" key="7">
    <source>
        <dbReference type="EMBL" id="QLG70885.1"/>
    </source>
</evidence>
<dbReference type="GeneID" id="59234522"/>
<keyword evidence="2" id="KW-0067">ATP-binding</keyword>
<proteinExistence type="predicted"/>
<dbReference type="InterPro" id="IPR004396">
    <property type="entry name" value="ATPase_YchF/OLA1"/>
</dbReference>
<dbReference type="GO" id="GO:0005737">
    <property type="term" value="C:cytoplasm"/>
    <property type="evidence" value="ECO:0007669"/>
    <property type="project" value="TreeGrafter"/>
</dbReference>
<dbReference type="Gene3D" id="1.10.150.300">
    <property type="entry name" value="TGS-like domain"/>
    <property type="match status" value="1"/>
</dbReference>
<organism evidence="7 8">
    <name type="scientific">Zygotorulaspora mrakii</name>
    <name type="common">Zygosaccharomyces mrakii</name>
    <dbReference type="NCBI Taxonomy" id="42260"/>
    <lineage>
        <taxon>Eukaryota</taxon>
        <taxon>Fungi</taxon>
        <taxon>Dikarya</taxon>
        <taxon>Ascomycota</taxon>
        <taxon>Saccharomycotina</taxon>
        <taxon>Saccharomycetes</taxon>
        <taxon>Saccharomycetales</taxon>
        <taxon>Saccharomycetaceae</taxon>
        <taxon>Zygotorulaspora</taxon>
    </lineage>
</organism>
<keyword evidence="1" id="KW-0547">Nucleotide-binding</keyword>
<reference evidence="7 8" key="1">
    <citation type="submission" date="2020-07" db="EMBL/GenBank/DDBJ databases">
        <title>The yeast mating-type switching endonuclease HO is a domesticated member of an unorthodox homing genetic element family.</title>
        <authorList>
            <person name="Coughlan A.Y."/>
            <person name="Lombardi L."/>
            <person name="Braun-Galleani S."/>
            <person name="Martos A.R."/>
            <person name="Galeote V."/>
            <person name="Bigey F."/>
            <person name="Dequin S."/>
            <person name="Byrne K.P."/>
            <person name="Wolfe K.H."/>
        </authorList>
    </citation>
    <scope>NUCLEOTIDE SEQUENCE [LARGE SCALE GENOMIC DNA]</scope>
    <source>
        <strain evidence="7 8">NRRL Y-6702</strain>
    </source>
</reference>
<dbReference type="Gene3D" id="3.40.50.300">
    <property type="entry name" value="P-loop containing nucleotide triphosphate hydrolases"/>
    <property type="match status" value="1"/>
</dbReference>
<feature type="domain" description="OBG-type G" evidence="5">
    <location>
        <begin position="16"/>
        <end position="282"/>
    </location>
</feature>
<dbReference type="PIRSF" id="PIRSF006641">
    <property type="entry name" value="CHP00092"/>
    <property type="match status" value="1"/>
</dbReference>
<dbReference type="SUPFAM" id="SSF52540">
    <property type="entry name" value="P-loop containing nucleoside triphosphate hydrolases"/>
    <property type="match status" value="1"/>
</dbReference>
<dbReference type="CDD" id="cd01900">
    <property type="entry name" value="YchF"/>
    <property type="match status" value="1"/>
</dbReference>
<protein>
    <recommendedName>
        <fullName evidence="4">Obg-like ATPase homolog</fullName>
    </recommendedName>
</protein>
<dbReference type="PANTHER" id="PTHR23305:SF9">
    <property type="entry name" value="OBG-LIKE ATPASE HOMOLOG"/>
    <property type="match status" value="1"/>
</dbReference>
<comment type="function">
    <text evidence="3">Hydrolyzes ATP, and can also hydrolyze GTP with lower efficiency. Has lower affinity for GTP.</text>
</comment>
<dbReference type="RefSeq" id="XP_037142613.1">
    <property type="nucleotide sequence ID" value="XM_037286718.1"/>
</dbReference>
<evidence type="ECO:0000259" key="6">
    <source>
        <dbReference type="PROSITE" id="PS51880"/>
    </source>
</evidence>
<dbReference type="InterPro" id="IPR006073">
    <property type="entry name" value="GTP-bd"/>
</dbReference>
<dbReference type="Proteomes" id="UP000509704">
    <property type="component" value="Chromosome 1"/>
</dbReference>
<dbReference type="Gene3D" id="3.10.20.30">
    <property type="match status" value="1"/>
</dbReference>
<dbReference type="NCBIfam" id="TIGR00092">
    <property type="entry name" value="redox-regulated ATPase YchF"/>
    <property type="match status" value="1"/>
</dbReference>
<dbReference type="GO" id="GO:0016887">
    <property type="term" value="F:ATP hydrolysis activity"/>
    <property type="evidence" value="ECO:0007669"/>
    <property type="project" value="InterPro"/>
</dbReference>
<evidence type="ECO:0000313" key="8">
    <source>
        <dbReference type="Proteomes" id="UP000509704"/>
    </source>
</evidence>
<evidence type="ECO:0000256" key="1">
    <source>
        <dbReference type="ARBA" id="ARBA00022741"/>
    </source>
</evidence>
<sequence>MSALHKFLLGRSTNNLSSGIVGLANVGKSTFFQAITNSKLGNPANYPFATIEPEEAKVQIPSERLNHLFKLYQSEKKIPATITVYDIAGLVRGASSGEGMGSAFLNDIRHVDGIYQIVRGFENTDITHIEGTVNPVRDLSIVQDELVLKDLEFLENIKERLGKKMNRLPKNSNDFSKMQVEVNLLNKLEEFLYEGRKIIHFKQEWTQEEVCILNRHNFLTAKPSLILLNVTPKDYLLQRNQFIDDVKKWLKEYSPDDDVLLFSAEFETMYNKFKENDDVKGLSDYCKNIVGDDESPKVESSALPDIIVRMREALGLVSFFTCGPQETRQWTIRQGTTAPEAAGVIHTDIKETFISANIIHFDDIASVEPPLQESNLKAQGKIKRAGKQYIMNDGDIAVFKAAGAKTR</sequence>
<dbReference type="PANTHER" id="PTHR23305">
    <property type="entry name" value="OBG GTPASE FAMILY"/>
    <property type="match status" value="1"/>
</dbReference>
<dbReference type="PROSITE" id="PS51880">
    <property type="entry name" value="TGS"/>
    <property type="match status" value="1"/>
</dbReference>
<dbReference type="InterPro" id="IPR004095">
    <property type="entry name" value="TGS"/>
</dbReference>
<dbReference type="FunFam" id="1.10.150.300:FF:000001">
    <property type="entry name" value="Ribosome-binding ATPase YchF"/>
    <property type="match status" value="1"/>
</dbReference>
<dbReference type="InterPro" id="IPR031167">
    <property type="entry name" value="G_OBG"/>
</dbReference>
<dbReference type="InterPro" id="IPR027417">
    <property type="entry name" value="P-loop_NTPase"/>
</dbReference>
<feature type="domain" description="TGS" evidence="6">
    <location>
        <begin position="315"/>
        <end position="401"/>
    </location>
</feature>
<evidence type="ECO:0000256" key="2">
    <source>
        <dbReference type="ARBA" id="ARBA00022840"/>
    </source>
</evidence>
<dbReference type="InterPro" id="IPR012676">
    <property type="entry name" value="TGS-like"/>
</dbReference>
<dbReference type="OrthoDB" id="424823at2759"/>
<dbReference type="SUPFAM" id="SSF81271">
    <property type="entry name" value="TGS-like"/>
    <property type="match status" value="1"/>
</dbReference>
<dbReference type="Pfam" id="PF06071">
    <property type="entry name" value="YchF-GTPase_C"/>
    <property type="match status" value="1"/>
</dbReference>
<dbReference type="AlphaFoldDB" id="A0A7H9AWY6"/>
<dbReference type="InterPro" id="IPR023192">
    <property type="entry name" value="TGS-like_dom_sf"/>
</dbReference>
<evidence type="ECO:0000256" key="4">
    <source>
        <dbReference type="ARBA" id="ARBA00068719"/>
    </source>
</evidence>
<accession>A0A7H9AWY6</accession>
<dbReference type="KEGG" id="zmk:HG535_0A08310"/>